<feature type="binding site" evidence="4">
    <location>
        <position position="152"/>
    </location>
    <ligand>
        <name>substrate</name>
    </ligand>
</feature>
<evidence type="ECO:0000313" key="8">
    <source>
        <dbReference type="EMBL" id="MBL1076245.1"/>
    </source>
</evidence>
<dbReference type="PIRSF" id="PIRSF001109">
    <property type="entry name" value="Ad_hcy_hydrolase"/>
    <property type="match status" value="1"/>
</dbReference>
<feature type="domain" description="S-adenosyl-L-homocysteine hydrolase NAD binding" evidence="7">
    <location>
        <begin position="249"/>
        <end position="411"/>
    </location>
</feature>
<name>A0ABS1M882_9NOCA</name>
<comment type="cofactor">
    <cofactor evidence="4 5">
        <name>NAD(+)</name>
        <dbReference type="ChEBI" id="CHEBI:57540"/>
    </cofactor>
    <text evidence="4 5">Binds 1 NAD(+) per subunit.</text>
</comment>
<comment type="caution">
    <text evidence="8">The sequence shown here is derived from an EMBL/GenBank/DDBJ whole genome shotgun (WGS) entry which is preliminary data.</text>
</comment>
<dbReference type="SMART" id="SM00996">
    <property type="entry name" value="AdoHcyase"/>
    <property type="match status" value="1"/>
</dbReference>
<evidence type="ECO:0000256" key="4">
    <source>
        <dbReference type="HAMAP-Rule" id="MF_00563"/>
    </source>
</evidence>
<feature type="binding site" evidence="4">
    <location>
        <position position="244"/>
    </location>
    <ligand>
        <name>substrate</name>
    </ligand>
</feature>
<dbReference type="Gene3D" id="3.40.50.720">
    <property type="entry name" value="NAD(P)-binding Rossmann-like Domain"/>
    <property type="match status" value="1"/>
</dbReference>
<dbReference type="SMART" id="SM00997">
    <property type="entry name" value="AdoHcyase_NAD"/>
    <property type="match status" value="1"/>
</dbReference>
<evidence type="ECO:0000256" key="5">
    <source>
        <dbReference type="RuleBase" id="RU000548"/>
    </source>
</evidence>
<evidence type="ECO:0000256" key="2">
    <source>
        <dbReference type="ARBA" id="ARBA00022563"/>
    </source>
</evidence>
<comment type="catalytic activity">
    <reaction evidence="4 5">
        <text>S-adenosyl-L-homocysteine + H2O = L-homocysteine + adenosine</text>
        <dbReference type="Rhea" id="RHEA:21708"/>
        <dbReference type="ChEBI" id="CHEBI:15377"/>
        <dbReference type="ChEBI" id="CHEBI:16335"/>
        <dbReference type="ChEBI" id="CHEBI:57856"/>
        <dbReference type="ChEBI" id="CHEBI:58199"/>
        <dbReference type="EC" id="3.13.2.1"/>
    </reaction>
</comment>
<evidence type="ECO:0000259" key="7">
    <source>
        <dbReference type="SMART" id="SM00997"/>
    </source>
</evidence>
<feature type="binding site" evidence="4">
    <location>
        <position position="69"/>
    </location>
    <ligand>
        <name>substrate</name>
    </ligand>
</feature>
<dbReference type="NCBIfam" id="NF004005">
    <property type="entry name" value="PRK05476.2-3"/>
    <property type="match status" value="1"/>
</dbReference>
<dbReference type="RefSeq" id="WP_201948787.1">
    <property type="nucleotide sequence ID" value="NZ_JAERRJ010000006.1"/>
</dbReference>
<feature type="binding site" evidence="4">
    <location>
        <position position="301"/>
    </location>
    <ligand>
        <name>NAD(+)</name>
        <dbReference type="ChEBI" id="CHEBI:57540"/>
    </ligand>
</feature>
<feature type="binding site" evidence="4">
    <location>
        <position position="405"/>
    </location>
    <ligand>
        <name>NAD(+)</name>
        <dbReference type="ChEBI" id="CHEBI:57540"/>
    </ligand>
</feature>
<feature type="binding site" evidence="4">
    <location>
        <position position="249"/>
    </location>
    <ligand>
        <name>NAD(+)</name>
        <dbReference type="ChEBI" id="CHEBI:57540"/>
    </ligand>
</feature>
<sequence length="491" mass="53520">MTTVVSSKMTPDVRNGIDFKVADLSLAEFGRKEIRLAEHEMPGLMALRREYAEVAPLKGARISGSLHMTVQTAVLIETLVDLGAEVRWASCNIFSTQDHAAAAVVVGPHGTVDEPKGTPVFAWKGETLEEYWWAAEQMLTWPNEPANMILDDGGDATMLVLRGAQFEKAGVVPPEDETHSAEYKVFLNLLRASLEADGTKWGTIAESVKGVTEETTTGVLRLYQFAAAGELSFPAINVNDSVTKSKFDNKYGTRHSLIDGINRGTDVLIGGKKALICGYGDVGKGCAESLKGQGARVQVTEIDPINALQALMDGFDVVTVEQAIADADIVVTSTGNKDIITLEHMKAMKEQAILGNIGHFDNEIDMAALENSGAARLNIKPQVDLWTFKETGRSILVLSEGRLLNLGNATGHPSFVMSNSFSNQVIAQIELWTKPQEYDNEVYRLPKVLDEKVAKIHVEALGGTLTKLTKDQAEYIGVDVEGPFKPEHYRY</sequence>
<reference evidence="8 9" key="1">
    <citation type="submission" date="2021-01" db="EMBL/GenBank/DDBJ databases">
        <title>WGS of actinomycetes isolated from Thailand.</title>
        <authorList>
            <person name="Thawai C."/>
        </authorList>
    </citation>
    <scope>NUCLEOTIDE SEQUENCE [LARGE SCALE GENOMIC DNA]</scope>
    <source>
        <strain evidence="8 9">LPG 2</strain>
    </source>
</reference>
<feature type="binding site" evidence="4">
    <location>
        <begin position="278"/>
        <end position="283"/>
    </location>
    <ligand>
        <name>NAD(+)</name>
        <dbReference type="ChEBI" id="CHEBI:57540"/>
    </ligand>
</feature>
<keyword evidence="4 5" id="KW-0378">Hydrolase</keyword>
<feature type="binding site" evidence="4">
    <location>
        <position position="214"/>
    </location>
    <ligand>
        <name>substrate</name>
    </ligand>
</feature>
<dbReference type="InterPro" id="IPR000043">
    <property type="entry name" value="Adenosylhomocysteinase-like"/>
</dbReference>
<comment type="pathway">
    <text evidence="4 5">Amino-acid biosynthesis; L-homocysteine biosynthesis; L-homocysteine from S-adenosyl-L-homocysteine: step 1/1.</text>
</comment>
<dbReference type="Proteomes" id="UP000602198">
    <property type="component" value="Unassembled WGS sequence"/>
</dbReference>
<dbReference type="GO" id="GO:0016787">
    <property type="term" value="F:hydrolase activity"/>
    <property type="evidence" value="ECO:0007669"/>
    <property type="project" value="UniProtKB-KW"/>
</dbReference>
<comment type="similarity">
    <text evidence="1 4 6">Belongs to the adenosylhomocysteinase family.</text>
</comment>
<dbReference type="Pfam" id="PF00670">
    <property type="entry name" value="AdoHcyase_NAD"/>
    <property type="match status" value="1"/>
</dbReference>
<comment type="subcellular location">
    <subcellularLocation>
        <location evidence="4">Cytoplasm</location>
    </subcellularLocation>
</comment>
<dbReference type="CDD" id="cd00401">
    <property type="entry name" value="SAHH"/>
    <property type="match status" value="1"/>
</dbReference>
<keyword evidence="9" id="KW-1185">Reference proteome</keyword>
<protein>
    <recommendedName>
        <fullName evidence="4">Adenosylhomocysteinase</fullName>
        <ecNumber evidence="4">3.13.2.1</ecNumber>
    </recommendedName>
    <alternativeName>
        <fullName evidence="4">S-adenosyl-L-homocysteine hydrolase</fullName>
        <shortName evidence="4">AdoHcyase</shortName>
    </alternativeName>
</protein>
<feature type="binding site" evidence="4">
    <location>
        <begin position="215"/>
        <end position="217"/>
    </location>
    <ligand>
        <name>NAD(+)</name>
        <dbReference type="ChEBI" id="CHEBI:57540"/>
    </ligand>
</feature>
<dbReference type="InterPro" id="IPR020082">
    <property type="entry name" value="S-Ado-L-homoCys_hydrolase_CS"/>
</dbReference>
<evidence type="ECO:0000313" key="9">
    <source>
        <dbReference type="Proteomes" id="UP000602198"/>
    </source>
</evidence>
<organism evidence="8 9">
    <name type="scientific">Nocardia acididurans</name>
    <dbReference type="NCBI Taxonomy" id="2802282"/>
    <lineage>
        <taxon>Bacteria</taxon>
        <taxon>Bacillati</taxon>
        <taxon>Actinomycetota</taxon>
        <taxon>Actinomycetes</taxon>
        <taxon>Mycobacteriales</taxon>
        <taxon>Nocardiaceae</taxon>
        <taxon>Nocardia</taxon>
    </lineage>
</organism>
<dbReference type="PANTHER" id="PTHR23420">
    <property type="entry name" value="ADENOSYLHOMOCYSTEINASE"/>
    <property type="match status" value="1"/>
</dbReference>
<feature type="binding site" evidence="4">
    <location>
        <position position="248"/>
    </location>
    <ligand>
        <name>substrate</name>
    </ligand>
</feature>
<comment type="function">
    <text evidence="4">May play a key role in the regulation of the intracellular concentration of adenosylhomocysteine.</text>
</comment>
<dbReference type="PANTHER" id="PTHR23420:SF0">
    <property type="entry name" value="ADENOSYLHOMOCYSTEINASE"/>
    <property type="match status" value="1"/>
</dbReference>
<evidence type="ECO:0000256" key="1">
    <source>
        <dbReference type="ARBA" id="ARBA00007122"/>
    </source>
</evidence>
<gene>
    <name evidence="4" type="primary">ahcY</name>
    <name evidence="8" type="ORF">JK358_17740</name>
</gene>
<keyword evidence="3 4" id="KW-0520">NAD</keyword>
<evidence type="ECO:0000256" key="6">
    <source>
        <dbReference type="RuleBase" id="RU004166"/>
    </source>
</evidence>
<dbReference type="SUPFAM" id="SSF51735">
    <property type="entry name" value="NAD(P)-binding Rossmann-fold domains"/>
    <property type="match status" value="1"/>
</dbReference>
<dbReference type="PROSITE" id="PS00739">
    <property type="entry name" value="ADOHCYASE_2"/>
    <property type="match status" value="1"/>
</dbReference>
<feature type="binding site" evidence="4">
    <location>
        <begin position="357"/>
        <end position="359"/>
    </location>
    <ligand>
        <name>NAD(+)</name>
        <dbReference type="ChEBI" id="CHEBI:57540"/>
    </ligand>
</feature>
<feature type="binding site" evidence="4">
    <location>
        <position position="336"/>
    </location>
    <ligand>
        <name>NAD(+)</name>
        <dbReference type="ChEBI" id="CHEBI:57540"/>
    </ligand>
</feature>
<dbReference type="NCBIfam" id="TIGR00936">
    <property type="entry name" value="ahcY"/>
    <property type="match status" value="1"/>
</dbReference>
<accession>A0ABS1M882</accession>
<keyword evidence="4" id="KW-0963">Cytoplasm</keyword>
<dbReference type="EMBL" id="JAERRJ010000006">
    <property type="protein sequence ID" value="MBL1076245.1"/>
    <property type="molecule type" value="Genomic_DNA"/>
</dbReference>
<dbReference type="InterPro" id="IPR036291">
    <property type="entry name" value="NAD(P)-bd_dom_sf"/>
</dbReference>
<keyword evidence="2 4" id="KW-0554">One-carbon metabolism</keyword>
<proteinExistence type="inferred from homology"/>
<dbReference type="EC" id="3.13.2.1" evidence="4"/>
<dbReference type="InterPro" id="IPR015878">
    <property type="entry name" value="Ado_hCys_hydrolase_NAD-bd"/>
</dbReference>
<dbReference type="SUPFAM" id="SSF52283">
    <property type="entry name" value="Formate/glycerate dehydrogenase catalytic domain-like"/>
    <property type="match status" value="1"/>
</dbReference>
<evidence type="ECO:0000256" key="3">
    <source>
        <dbReference type="ARBA" id="ARBA00023027"/>
    </source>
</evidence>
<dbReference type="InterPro" id="IPR042172">
    <property type="entry name" value="Adenosylhomocyst_ase-like_sf"/>
</dbReference>
<dbReference type="Pfam" id="PF05221">
    <property type="entry name" value="AdoHcyase"/>
    <property type="match status" value="1"/>
</dbReference>
<dbReference type="HAMAP" id="MF_00563">
    <property type="entry name" value="AdoHcyase"/>
    <property type="match status" value="1"/>
</dbReference>
<dbReference type="Gene3D" id="3.40.50.1480">
    <property type="entry name" value="Adenosylhomocysteinase-like"/>
    <property type="match status" value="1"/>
</dbReference>
<dbReference type="PROSITE" id="PS00738">
    <property type="entry name" value="ADOHCYASE_1"/>
    <property type="match status" value="1"/>
</dbReference>